<dbReference type="InterPro" id="IPR028994">
    <property type="entry name" value="Integrin_alpha_N"/>
</dbReference>
<dbReference type="GO" id="GO:0046872">
    <property type="term" value="F:metal ion binding"/>
    <property type="evidence" value="ECO:0007669"/>
    <property type="project" value="UniProtKB-KW"/>
</dbReference>
<comment type="cofactor">
    <cofactor evidence="8">
        <name>Mg(2+)</name>
        <dbReference type="ChEBI" id="CHEBI:18420"/>
    </cofactor>
    <text evidence="8">Binds 1 Mg(2+) ion.</text>
</comment>
<dbReference type="eggNOG" id="COG1785">
    <property type="taxonomic scope" value="Bacteria"/>
</dbReference>
<feature type="region of interest" description="Disordered" evidence="10">
    <location>
        <begin position="197"/>
        <end position="217"/>
    </location>
</feature>
<dbReference type="AlphaFoldDB" id="S2WEE4"/>
<evidence type="ECO:0000256" key="1">
    <source>
        <dbReference type="ARBA" id="ARBA00005984"/>
    </source>
</evidence>
<dbReference type="eggNOG" id="COG3055">
    <property type="taxonomic scope" value="Bacteria"/>
</dbReference>
<evidence type="ECO:0000256" key="7">
    <source>
        <dbReference type="PIRSR" id="PIRSR601952-1"/>
    </source>
</evidence>
<evidence type="ECO:0000256" key="9">
    <source>
        <dbReference type="RuleBase" id="RU003946"/>
    </source>
</evidence>
<dbReference type="InterPro" id="IPR017850">
    <property type="entry name" value="Alkaline_phosphatase_core_sf"/>
</dbReference>
<feature type="binding site" evidence="8">
    <location>
        <position position="422"/>
    </location>
    <ligand>
        <name>Zn(2+)</name>
        <dbReference type="ChEBI" id="CHEBI:29105"/>
        <label>2</label>
    </ligand>
</feature>
<comment type="caution">
    <text evidence="12">The sequence shown here is derived from an EMBL/GenBank/DDBJ whole genome shotgun (WGS) entry which is preliminary data.</text>
</comment>
<evidence type="ECO:0000256" key="6">
    <source>
        <dbReference type="ARBA" id="ARBA00022842"/>
    </source>
</evidence>
<keyword evidence="2" id="KW-0597">Phosphoprotein</keyword>
<feature type="active site" description="Phosphoserine intermediate" evidence="7">
    <location>
        <position position="137"/>
    </location>
</feature>
<evidence type="ECO:0000256" key="5">
    <source>
        <dbReference type="ARBA" id="ARBA00022833"/>
    </source>
</evidence>
<dbReference type="PROSITE" id="PS00123">
    <property type="entry name" value="ALKALINE_PHOSPHATASE"/>
    <property type="match status" value="2"/>
</dbReference>
<dbReference type="Gene3D" id="3.40.720.10">
    <property type="entry name" value="Alkaline Phosphatase, subunit A"/>
    <property type="match status" value="2"/>
</dbReference>
<feature type="chain" id="PRO_5039249922" description="Alkaline phosphatase" evidence="11">
    <location>
        <begin position="27"/>
        <end position="1266"/>
    </location>
</feature>
<dbReference type="PANTHER" id="PTHR11596">
    <property type="entry name" value="ALKALINE PHOSPHATASE"/>
    <property type="match status" value="1"/>
</dbReference>
<keyword evidence="6 8" id="KW-0460">Magnesium</keyword>
<dbReference type="EMBL" id="AGWM01000012">
    <property type="protein sequence ID" value="EPD26239.1"/>
    <property type="molecule type" value="Genomic_DNA"/>
</dbReference>
<dbReference type="SUPFAM" id="SSF69318">
    <property type="entry name" value="Integrin alpha N-terminal domain"/>
    <property type="match status" value="1"/>
</dbReference>
<comment type="cofactor">
    <cofactor evidence="8">
        <name>Zn(2+)</name>
        <dbReference type="ChEBI" id="CHEBI:29105"/>
    </cofactor>
    <text evidence="8">Binds 2 Zn(2+) ions.</text>
</comment>
<dbReference type="PANTHER" id="PTHR11596:SF5">
    <property type="entry name" value="ALKALINE PHOSPHATASE"/>
    <property type="match status" value="1"/>
</dbReference>
<feature type="binding site" evidence="8">
    <location>
        <position position="87"/>
    </location>
    <ligand>
        <name>Mg(2+)</name>
        <dbReference type="ChEBI" id="CHEBI:18420"/>
    </ligand>
</feature>
<evidence type="ECO:0000256" key="10">
    <source>
        <dbReference type="SAM" id="MobiDB-lite"/>
    </source>
</evidence>
<feature type="binding site" evidence="8">
    <location>
        <position position="190"/>
    </location>
    <ligand>
        <name>Mg(2+)</name>
        <dbReference type="ChEBI" id="CHEBI:18420"/>
    </ligand>
</feature>
<protein>
    <recommendedName>
        <fullName evidence="14">Alkaline phosphatase</fullName>
    </recommendedName>
</protein>
<comment type="similarity">
    <text evidence="1 9">Belongs to the alkaline phosphatase family.</text>
</comment>
<evidence type="ECO:0008006" key="14">
    <source>
        <dbReference type="Google" id="ProtNLM"/>
    </source>
</evidence>
<evidence type="ECO:0000313" key="12">
    <source>
        <dbReference type="EMBL" id="EPD26239.1"/>
    </source>
</evidence>
<feature type="region of interest" description="Disordered" evidence="10">
    <location>
        <begin position="685"/>
        <end position="706"/>
    </location>
</feature>
<sequence length="1266" mass="132338">MGSSHFTARRAVAAAAVAAVGFSALAGGAASAENTTYRTANGPENCVIFDAQGNVIPPKPGDCAQFGKAGQGRSNAKARNVILIIGDGMGQSEITAARNYLKGASGRFEGIDELTSEGMYTHHSVNKNGSFNYVTDSAASGTAWATGTKTYNGAIGVDLAGKPVQNLIEQAKNAGLRTGNVTTSDIQDATPAVMGAHSTSRSYYAPSGKSKPAKGADLRENGGLGSISEQIVDTRADVTLGGGAKYFDAMVTTASGNTNPFLEGAAKYNTRWEANKSVLENARANDFQVVTTADELAGITKANQDSPVLGLFAPSNMTTAYKSSRAKVGGAKADPLTCEKQDIGTQPELVDMTRKAIELLDDPSAEKGFFLQIESASIDKRDHASDACGQIGETDRLDQATKVALDFAKKDGQTLVVVTADHSHTAQIVSDGDDHVGPVTRLATADGSPMSILYGTTKVAEDGTNAGSQQHTGAQLRVAAYGPGEENVLGQTDQTDLFYTIGNALSLNAEASTAASDAKLAKPVAGGAKMAIAVDENGKVTVPAPGDFAQYGKDGEQRSDAKAKNVVLFIGDGMGDSEITSARNYLYGANGRLPGIDNLEYTGSYTHFSIDRDGAINYVTDSAASGTAWATGTKTYNGAIGVDLAQKPQENLLEKAKRAGLKTGNITTSEVQDATPAVMGAHVTSRSHYAPSGNAKPAKGSDLRENGGMGSISEQLVDTRADVTMGGGAKYFDAEVQVSGTWGETTRWTAGKSVLENARDNDFQIVTTAEQMAALTEANQDKPVLGLFTPGNMPRMFNESVPTPGKPENYETCTINPKRTADVPTLAAMTQKSMDLLKNDAGFFLQVEAASIDKADHGADACGQIGELDDLDQAVAVAQRWAKENGEPTLILVTADHAHTSQIVGVGSTTSGVNTILKTVDGDYMQMSYNTAASNEVARGGQGHTGAQLRIAASGPGAENVIGRTDQTDLHYTVANALGLDKESQPVVNQFVKEGAKPDPSAEPSVDPSADPSVNPTPEPGKDPSGDPTADPSTPATPSDNGNTFYVSNNWTATVAQAVFSFGRAGDDVLVGDWNGDGKDSFAVRRGNTFYVSDTLRGGKAPIEFSYGKAGDTVLVGDWDGDGKDTFAVQRGNTFYVANSLKSGDADEVISYGRYGDTPLVGDWDGDGKDTFAVRRGNVIFVKNAIVSGNADTEFSYGKAKDEIFTGDFDGNGTDTFAVRRGNALLVKNSLNAGPADLTLHYGRVADELFVGDWDGNGTDTPAVRR</sequence>
<accession>S2WEE4</accession>
<dbReference type="SMART" id="SM00098">
    <property type="entry name" value="alkPPc"/>
    <property type="match status" value="2"/>
</dbReference>
<evidence type="ECO:0000256" key="8">
    <source>
        <dbReference type="PIRSR" id="PIRSR601952-2"/>
    </source>
</evidence>
<keyword evidence="4" id="KW-0378">Hydrolase</keyword>
<feature type="binding site" evidence="8">
    <location>
        <position position="374"/>
    </location>
    <ligand>
        <name>Mg(2+)</name>
        <dbReference type="ChEBI" id="CHEBI:18420"/>
    </ligand>
</feature>
<dbReference type="Pfam" id="PF00245">
    <property type="entry name" value="Alk_phosphatase"/>
    <property type="match status" value="2"/>
</dbReference>
<dbReference type="STRING" id="59505.FB03_04040"/>
<keyword evidence="13" id="KW-1185">Reference proteome</keyword>
<dbReference type="PRINTS" id="PR00113">
    <property type="entry name" value="ALKPHPHTASE"/>
</dbReference>
<dbReference type="CDD" id="cd16012">
    <property type="entry name" value="ALP"/>
    <property type="match status" value="2"/>
</dbReference>
<dbReference type="NCBIfam" id="NF007810">
    <property type="entry name" value="PRK10518.1"/>
    <property type="match status" value="1"/>
</dbReference>
<keyword evidence="11" id="KW-0732">Signal</keyword>
<evidence type="ECO:0000256" key="11">
    <source>
        <dbReference type="SAM" id="SignalP"/>
    </source>
</evidence>
<feature type="signal peptide" evidence="11">
    <location>
        <begin position="1"/>
        <end position="26"/>
    </location>
</feature>
<feature type="compositionally biased region" description="Low complexity" evidence="10">
    <location>
        <begin position="1027"/>
        <end position="1040"/>
    </location>
</feature>
<evidence type="ECO:0000313" key="13">
    <source>
        <dbReference type="Proteomes" id="UP000014393"/>
    </source>
</evidence>
<feature type="binding site" evidence="8">
    <location>
        <position position="383"/>
    </location>
    <ligand>
        <name>Zn(2+)</name>
        <dbReference type="ChEBI" id="CHEBI:29105"/>
        <label>2</label>
    </ligand>
</feature>
<feature type="binding site" evidence="8">
    <location>
        <position position="379"/>
    </location>
    <ligand>
        <name>Zn(2+)</name>
        <dbReference type="ChEBI" id="CHEBI:29105"/>
        <label>2</label>
    </ligand>
</feature>
<feature type="binding site" evidence="8">
    <location>
        <position position="188"/>
    </location>
    <ligand>
        <name>Mg(2+)</name>
        <dbReference type="ChEBI" id="CHEBI:18420"/>
    </ligand>
</feature>
<dbReference type="HOGENOM" id="CLU_006796_0_0_11"/>
<name>S2WEE4_9ACTO</name>
<organism evidence="12 13">
    <name type="scientific">Actinotignum schaalii FB123-CNA-2</name>
    <dbReference type="NCBI Taxonomy" id="883067"/>
    <lineage>
        <taxon>Bacteria</taxon>
        <taxon>Bacillati</taxon>
        <taxon>Actinomycetota</taxon>
        <taxon>Actinomycetes</taxon>
        <taxon>Actinomycetales</taxon>
        <taxon>Actinomycetaceae</taxon>
        <taxon>Actinotignum</taxon>
    </lineage>
</organism>
<dbReference type="PATRIC" id="fig|883067.3.peg.1486"/>
<keyword evidence="5 8" id="KW-0862">Zinc</keyword>
<dbReference type="Proteomes" id="UP000014393">
    <property type="component" value="Unassembled WGS sequence"/>
</dbReference>
<feature type="binding site" evidence="8">
    <location>
        <position position="87"/>
    </location>
    <ligand>
        <name>Zn(2+)</name>
        <dbReference type="ChEBI" id="CHEBI:29105"/>
        <label>2</label>
    </ligand>
</feature>
<gene>
    <name evidence="12" type="ORF">HMPREF9237_01515</name>
</gene>
<dbReference type="GO" id="GO:0004035">
    <property type="term" value="F:alkaline phosphatase activity"/>
    <property type="evidence" value="ECO:0007669"/>
    <property type="project" value="TreeGrafter"/>
</dbReference>
<keyword evidence="3 8" id="KW-0479">Metal-binding</keyword>
<feature type="binding site" evidence="8">
    <location>
        <position position="471"/>
    </location>
    <ligand>
        <name>Zn(2+)</name>
        <dbReference type="ChEBI" id="CHEBI:29105"/>
        <label>2</label>
    </ligand>
</feature>
<dbReference type="InterPro" id="IPR001952">
    <property type="entry name" value="Alkaline_phosphatase"/>
</dbReference>
<dbReference type="SUPFAM" id="SSF53649">
    <property type="entry name" value="Alkaline phosphatase-like"/>
    <property type="match status" value="2"/>
</dbReference>
<evidence type="ECO:0000256" key="4">
    <source>
        <dbReference type="ARBA" id="ARBA00022801"/>
    </source>
</evidence>
<dbReference type="OrthoDB" id="9794455at2"/>
<feature type="binding site" evidence="8">
    <location>
        <position position="421"/>
    </location>
    <ligand>
        <name>Zn(2+)</name>
        <dbReference type="ChEBI" id="CHEBI:29105"/>
        <label>2</label>
    </ligand>
</feature>
<reference evidence="12 13" key="1">
    <citation type="submission" date="2013-05" db="EMBL/GenBank/DDBJ databases">
        <title>The Genome Sequence of Actinobaculum schaalii FB123-CNA2.</title>
        <authorList>
            <consortium name="The Broad Institute Genomics Platform"/>
            <person name="Earl A."/>
            <person name="Ward D."/>
            <person name="Feldgarden M."/>
            <person name="Gevers D."/>
            <person name="Saerens B."/>
            <person name="Vaneechoutte M."/>
            <person name="Walker B."/>
            <person name="Young S."/>
            <person name="Zeng Q."/>
            <person name="Gargeya S."/>
            <person name="Fitzgerald M."/>
            <person name="Haas B."/>
            <person name="Abouelleil A."/>
            <person name="Allen A.W."/>
            <person name="Alvarado L."/>
            <person name="Arachchi H.M."/>
            <person name="Berlin A.M."/>
            <person name="Chapman S.B."/>
            <person name="Gainer-Dewar J."/>
            <person name="Goldberg J."/>
            <person name="Griggs A."/>
            <person name="Gujja S."/>
            <person name="Hansen M."/>
            <person name="Howarth C."/>
            <person name="Imamovic A."/>
            <person name="Ireland A."/>
            <person name="Larimer J."/>
            <person name="McCowan C."/>
            <person name="Murphy C."/>
            <person name="Pearson M."/>
            <person name="Poon T.W."/>
            <person name="Priest M."/>
            <person name="Roberts A."/>
            <person name="Saif S."/>
            <person name="Shea T."/>
            <person name="Sisk P."/>
            <person name="Sykes S."/>
            <person name="Wortman J."/>
            <person name="Nusbaum C."/>
            <person name="Birren B."/>
        </authorList>
    </citation>
    <scope>NUCLEOTIDE SEQUENCE [LARGE SCALE GENOMIC DNA]</scope>
    <source>
        <strain evidence="12 13">FB123-CNA-2</strain>
    </source>
</reference>
<proteinExistence type="inferred from homology"/>
<feature type="region of interest" description="Disordered" evidence="10">
    <location>
        <begin position="994"/>
        <end position="1043"/>
    </location>
</feature>
<evidence type="ECO:0000256" key="2">
    <source>
        <dbReference type="ARBA" id="ARBA00022553"/>
    </source>
</evidence>
<dbReference type="InterPro" id="IPR018299">
    <property type="entry name" value="Alkaline_phosphatase_AS"/>
</dbReference>
<dbReference type="RefSeq" id="WP_016443123.1">
    <property type="nucleotide sequence ID" value="NZ_KE150263.1"/>
</dbReference>
<evidence type="ECO:0000256" key="3">
    <source>
        <dbReference type="ARBA" id="ARBA00022723"/>
    </source>
</evidence>